<feature type="repeat" description="PPR" evidence="2">
    <location>
        <begin position="1614"/>
        <end position="1648"/>
    </location>
</feature>
<dbReference type="Pfam" id="PF01535">
    <property type="entry name" value="PPR"/>
    <property type="match status" value="2"/>
</dbReference>
<feature type="domain" description="DUF7812" evidence="4">
    <location>
        <begin position="133"/>
        <end position="622"/>
    </location>
</feature>
<dbReference type="Proteomes" id="UP001227230">
    <property type="component" value="Chromosome 18"/>
</dbReference>
<feature type="repeat" description="PPR" evidence="2">
    <location>
        <begin position="1438"/>
        <end position="1473"/>
    </location>
</feature>
<feature type="repeat" description="PPR" evidence="2">
    <location>
        <begin position="1684"/>
        <end position="1718"/>
    </location>
</feature>
<feature type="repeat" description="PPR" evidence="2">
    <location>
        <begin position="1298"/>
        <end position="1332"/>
    </location>
</feature>
<dbReference type="PROSITE" id="PS51375">
    <property type="entry name" value="PPR"/>
    <property type="match status" value="23"/>
</dbReference>
<feature type="compositionally biased region" description="Basic residues" evidence="3">
    <location>
        <begin position="1"/>
        <end position="13"/>
    </location>
</feature>
<feature type="repeat" description="PPR" evidence="2">
    <location>
        <begin position="1649"/>
        <end position="1683"/>
    </location>
</feature>
<evidence type="ECO:0000256" key="2">
    <source>
        <dbReference type="PROSITE-ProRule" id="PRU00708"/>
    </source>
</evidence>
<dbReference type="PANTHER" id="PTHR47942">
    <property type="entry name" value="TETRATRICOPEPTIDE REPEAT (TPR)-LIKE SUPERFAMILY PROTEIN-RELATED"/>
    <property type="match status" value="1"/>
</dbReference>
<feature type="repeat" description="PPR" evidence="2">
    <location>
        <begin position="1088"/>
        <end position="1122"/>
    </location>
</feature>
<accession>A0ABY9DV55</accession>
<feature type="repeat" description="PPR" evidence="2">
    <location>
        <begin position="1474"/>
        <end position="1508"/>
    </location>
</feature>
<evidence type="ECO:0000256" key="3">
    <source>
        <dbReference type="SAM" id="MobiDB-lite"/>
    </source>
</evidence>
<feature type="repeat" description="PPR" evidence="2">
    <location>
        <begin position="1123"/>
        <end position="1157"/>
    </location>
</feature>
<feature type="repeat" description="PPR" evidence="2">
    <location>
        <begin position="1018"/>
        <end position="1052"/>
    </location>
</feature>
<dbReference type="Pfam" id="PF12854">
    <property type="entry name" value="PPR_1"/>
    <property type="match status" value="3"/>
</dbReference>
<feature type="repeat" description="PPR" evidence="2">
    <location>
        <begin position="1333"/>
        <end position="1367"/>
    </location>
</feature>
<feature type="repeat" description="PPR" evidence="2">
    <location>
        <begin position="948"/>
        <end position="982"/>
    </location>
</feature>
<organism evidence="5 6">
    <name type="scientific">Vitis vinifera</name>
    <name type="common">Grape</name>
    <dbReference type="NCBI Taxonomy" id="29760"/>
    <lineage>
        <taxon>Eukaryota</taxon>
        <taxon>Viridiplantae</taxon>
        <taxon>Streptophyta</taxon>
        <taxon>Embryophyta</taxon>
        <taxon>Tracheophyta</taxon>
        <taxon>Spermatophyta</taxon>
        <taxon>Magnoliopsida</taxon>
        <taxon>eudicotyledons</taxon>
        <taxon>Gunneridae</taxon>
        <taxon>Pentapetalae</taxon>
        <taxon>rosids</taxon>
        <taxon>Vitales</taxon>
        <taxon>Vitaceae</taxon>
        <taxon>Viteae</taxon>
        <taxon>Vitis</taxon>
    </lineage>
</organism>
<dbReference type="PANTHER" id="PTHR47942:SF16">
    <property type="entry name" value="PENTATRICOPEPTIDE REPEAT DOMAIN CONTAINING PROTEIN-RELATED"/>
    <property type="match status" value="1"/>
</dbReference>
<feature type="repeat" description="PPR" evidence="2">
    <location>
        <begin position="1754"/>
        <end position="1788"/>
    </location>
</feature>
<dbReference type="InterPro" id="IPR056714">
    <property type="entry name" value="DUF7812"/>
</dbReference>
<feature type="repeat" description="PPR" evidence="2">
    <location>
        <begin position="1193"/>
        <end position="1227"/>
    </location>
</feature>
<dbReference type="Pfam" id="PF25104">
    <property type="entry name" value="DUF7812"/>
    <property type="match status" value="1"/>
</dbReference>
<dbReference type="SUPFAM" id="SSF81901">
    <property type="entry name" value="HCP-like"/>
    <property type="match status" value="1"/>
</dbReference>
<dbReference type="InterPro" id="IPR011990">
    <property type="entry name" value="TPR-like_helical_dom_sf"/>
</dbReference>
<evidence type="ECO:0000313" key="5">
    <source>
        <dbReference type="EMBL" id="WKA11232.1"/>
    </source>
</evidence>
<evidence type="ECO:0000259" key="4">
    <source>
        <dbReference type="Pfam" id="PF25104"/>
    </source>
</evidence>
<feature type="repeat" description="PPR" evidence="2">
    <location>
        <begin position="1509"/>
        <end position="1543"/>
    </location>
</feature>
<dbReference type="Pfam" id="PF13041">
    <property type="entry name" value="PPR_2"/>
    <property type="match status" value="10"/>
</dbReference>
<protein>
    <recommendedName>
        <fullName evidence="4">DUF7812 domain-containing protein</fullName>
    </recommendedName>
</protein>
<feature type="repeat" description="PPR" evidence="2">
    <location>
        <begin position="983"/>
        <end position="1017"/>
    </location>
</feature>
<evidence type="ECO:0000313" key="6">
    <source>
        <dbReference type="Proteomes" id="UP001227230"/>
    </source>
</evidence>
<dbReference type="InterPro" id="IPR051222">
    <property type="entry name" value="PPR/CCM1_RNA-binding"/>
</dbReference>
<feature type="repeat" description="PPR" evidence="2">
    <location>
        <begin position="1158"/>
        <end position="1192"/>
    </location>
</feature>
<keyword evidence="6" id="KW-1185">Reference proteome</keyword>
<feature type="repeat" description="PPR" evidence="2">
    <location>
        <begin position="1544"/>
        <end position="1578"/>
    </location>
</feature>
<feature type="repeat" description="PPR" evidence="2">
    <location>
        <begin position="1403"/>
        <end position="1437"/>
    </location>
</feature>
<reference evidence="5 6" key="1">
    <citation type="journal article" date="2023" name="Hortic Res">
        <title>The complete reference genome for grapevine (Vitis vinifera L.) genetics and breeding.</title>
        <authorList>
            <person name="Shi X."/>
            <person name="Cao S."/>
            <person name="Wang X."/>
            <person name="Huang S."/>
            <person name="Wang Y."/>
            <person name="Liu Z."/>
            <person name="Liu W."/>
            <person name="Leng X."/>
            <person name="Peng Y."/>
            <person name="Wang N."/>
            <person name="Wang Y."/>
            <person name="Ma Z."/>
            <person name="Xu X."/>
            <person name="Zhang F."/>
            <person name="Xue H."/>
            <person name="Zhong H."/>
            <person name="Wang Y."/>
            <person name="Zhang K."/>
            <person name="Velt A."/>
            <person name="Avia K."/>
            <person name="Holtgrawe D."/>
            <person name="Grimplet J."/>
            <person name="Matus J.T."/>
            <person name="Ware D."/>
            <person name="Wu X."/>
            <person name="Wang H."/>
            <person name="Liu C."/>
            <person name="Fang Y."/>
            <person name="Rustenholz C."/>
            <person name="Cheng Z."/>
            <person name="Xiao H."/>
            <person name="Zhou Y."/>
        </authorList>
    </citation>
    <scope>NUCLEOTIDE SEQUENCE [LARGE SCALE GENOMIC DNA]</scope>
    <source>
        <strain evidence="6">cv. Pinot noir / PN40024</strain>
        <tissue evidence="5">Leaf</tissue>
    </source>
</reference>
<dbReference type="EMBL" id="CP126665">
    <property type="protein sequence ID" value="WKA11232.1"/>
    <property type="molecule type" value="Genomic_DNA"/>
</dbReference>
<feature type="repeat" description="PPR" evidence="2">
    <location>
        <begin position="1719"/>
        <end position="1753"/>
    </location>
</feature>
<sequence length="1904" mass="212136">MGSRKTQRSKGCRKALAPSHSPPPPPTPTLEALIIQIDAPQVLKLPRLKSLYYLLTHLSVNIPICCSSDDAASNYWSMNGFKITFTTIHNLCSTMFNELCKRFKDLSDVFARRDLGESSLHSDMWGTVKELTLLLRCCIVSLNLLGSDQSLLFQKCRVLLTILSRFCSQGLSEGSEKNAFSFKKSVSCGHTCSEGGYATSICEDFVASFHFIEPSDPFLPVSCSLLEVFADELLVHKPLREYFMLIDSVSSASEMLFMCHSSPGHIGSVLEVLSSHFLLSVCDEQACEIFLNRLFWLHQKDFRVPELSLTAAISLLQNPIMLSAPKIFQAHIVSLVSEATIIDLDPENTRPNVGLMNCYLSLFETSVIFYNRHISSLQIDGHPIGFKDSFIKSSTSDGGFQLSFESYIPSVMRNKMNGLITQLENSWNSYLSNRFSRTKLDLVTSAVTFVKENQYILDKSCRDDIVLILSHMIPEALSGDDSDTELHKEGDASLQDTYLLASILKLISSSMLQAIWCISHSGNPGCLKTFKDLSSCKEYEYILGIIANFGRYNIHLPISKFLSHVMDHSTRHKDSKMMLLHFSGMLSISLAIGVDFVVKGCTLAMMIILNLFIFEEGNLDALRPLLVSKVESFSSGISSGNIQRVLVEQNSSQMVASKFQKVQTLYLSTDLLPSSCSGNKDGQEEMSGNANASILNNMDCVVGIEEKTEETCNGKIFLNCLLEGSKEPSDLDDLAGFIECKEGVLYEEQPGMSWCLSSSTGQKISLLSHKLLKLRAFSHLGFSEYVKERLGVDDAKSRAWNTTQTSGSDVESSIYTILTIDRWESLNHMAYGLKQLRPVHGRLALKFLKWVIKQPGLELKHLTHMYCLTAHILVKARMYDSAKSILRHLCQMGIGSKSIFGALMDTYPLCNSIPSVFDLLIRVYLKEGMIDYAVETFELVGLVGFKPSVYTCNMILASMVKDKRTELVWSLFREMSDKGICPNVGTFNILINGLCVEGNLKKAGNLLKQMEENGFVPTIVTYNTLLNWYCKKGRYKAAIELIDYMICKGIEADVCTYNVFIDNLCTNHRSAKAYLLLKKMRKEMISPNEVTYNTLINGFVKEGKIGVAAQVFNEMSKFDLSPNCVTYNALIGGHCHVGDFEEALRLLDHMEAAGLRLNEVTYGTLLNGLCKHEKFELAKRLLERMRVNDMVVGHIAYTVLIDGLCKNGMLDEAVQLVGNMYKDGVNPDVITYSSLINGFCRVGNIKSAKEIICRMYRSGLVLNKIIYSTLIYNFCQHGNVTEAMKVYAVMNCNGHGADHFTCNVLVSSLCRDGKLGEAEKFLCHMSRIGLVPNSITYDCIINGYGSIGDPLNAFSFFDDMIKCGQHPSFFTYGSLLKGLCKGGNLVEAKKFLNRLHYIPGAVDSVMYNTLLAETCKSGNLHEAVALFDKMVQNNVLPDSYTYSSLLTGLCRKGKAVTAVCLFGTAMGRGTLFPNHVMYTCLVDGLSKAGHPKAAFYFFEEMMKKGTCPDTVAFNAIIDSCSRRGQMMKANDFFSTMRWWGVCPNLATYNILLHGFSKKQALLRYLSLYSTMMREGIFPDKLTFHSLILGLSKSGIPDLGVKLLGKMIMEGTLADQFTFNILINKYSESGKMRKAFDLVNFMNTLGVFPDRDTYNHIFNGLNKKSAFRESTVVLHEMLENGVIPKHAQYITLINGMCRVGDIQGAFKLKDEMEALGFGSHEVAESAMVRGLLHCGKTEDAMLVLDHMLRMRLLPTIATFTTLMHRFCRDAKIAEALKLKGVMELCGLKLDVVAYNVLIMGMCANGDSAAAFELYEEMRHRDLCPNITTYAVLVDAISAANNLIQGEKLLTDLQERGLISWGGSTQHLDKELTLCPWLGASIPQQLNGLLLQLLLGVASWRFPSMG</sequence>
<gene>
    <name evidence="5" type="ORF">VitviT2T_028756</name>
</gene>
<name>A0ABY9DV55_VITVI</name>
<feature type="repeat" description="PPR" evidence="2">
    <location>
        <begin position="1789"/>
        <end position="1823"/>
    </location>
</feature>
<feature type="repeat" description="PPR" evidence="2">
    <location>
        <begin position="1053"/>
        <end position="1087"/>
    </location>
</feature>
<proteinExistence type="predicted"/>
<evidence type="ECO:0000256" key="1">
    <source>
        <dbReference type="ARBA" id="ARBA00022737"/>
    </source>
</evidence>
<feature type="region of interest" description="Disordered" evidence="3">
    <location>
        <begin position="1"/>
        <end position="28"/>
    </location>
</feature>
<feature type="repeat" description="PPR" evidence="2">
    <location>
        <begin position="1263"/>
        <end position="1297"/>
    </location>
</feature>
<dbReference type="NCBIfam" id="TIGR00756">
    <property type="entry name" value="PPR"/>
    <property type="match status" value="19"/>
</dbReference>
<dbReference type="InterPro" id="IPR002885">
    <property type="entry name" value="PPR_rpt"/>
</dbReference>
<keyword evidence="1" id="KW-0677">Repeat</keyword>
<dbReference type="Gene3D" id="1.25.40.10">
    <property type="entry name" value="Tetratricopeptide repeat domain"/>
    <property type="match status" value="10"/>
</dbReference>
<feature type="repeat" description="PPR" evidence="2">
    <location>
        <begin position="1228"/>
        <end position="1262"/>
    </location>
</feature>